<protein>
    <recommendedName>
        <fullName evidence="1">GTP pyrophosphokinase</fullName>
    </recommendedName>
    <alternativeName>
        <fullName evidence="4">(p)ppGpp synthase</fullName>
    </alternativeName>
    <alternativeName>
        <fullName evidence="3">ATP:GTP 3'-pyrophosphotransferase</fullName>
    </alternativeName>
    <alternativeName>
        <fullName evidence="5">ppGpp synthase I</fullName>
    </alternativeName>
</protein>
<organism evidence="9 10">
    <name type="scientific">Ectothiorhodospira marina</name>
    <dbReference type="NCBI Taxonomy" id="1396821"/>
    <lineage>
        <taxon>Bacteria</taxon>
        <taxon>Pseudomonadati</taxon>
        <taxon>Pseudomonadota</taxon>
        <taxon>Gammaproteobacteria</taxon>
        <taxon>Chromatiales</taxon>
        <taxon>Ectothiorhodospiraceae</taxon>
        <taxon>Ectothiorhodospira</taxon>
    </lineage>
</organism>
<dbReference type="Proteomes" id="UP000199256">
    <property type="component" value="Unassembled WGS sequence"/>
</dbReference>
<dbReference type="GO" id="GO:0016301">
    <property type="term" value="F:kinase activity"/>
    <property type="evidence" value="ECO:0007669"/>
    <property type="project" value="UniProtKB-KW"/>
</dbReference>
<evidence type="ECO:0000256" key="5">
    <source>
        <dbReference type="ARBA" id="ARBA00033308"/>
    </source>
</evidence>
<dbReference type="SUPFAM" id="SSF109604">
    <property type="entry name" value="HD-domain/PDEase-like"/>
    <property type="match status" value="1"/>
</dbReference>
<dbReference type="GO" id="GO:0008893">
    <property type="term" value="F:guanosine-3',5'-bis(diphosphate) 3'-diphosphatase activity"/>
    <property type="evidence" value="ECO:0007669"/>
    <property type="project" value="TreeGrafter"/>
</dbReference>
<dbReference type="OrthoDB" id="9805041at2"/>
<proteinExistence type="inferred from homology"/>
<dbReference type="AlphaFoldDB" id="A0A1H7PL23"/>
<dbReference type="InterPro" id="IPR002912">
    <property type="entry name" value="ACT_dom"/>
</dbReference>
<evidence type="ECO:0000256" key="4">
    <source>
        <dbReference type="ARBA" id="ARBA00032407"/>
    </source>
</evidence>
<dbReference type="SUPFAM" id="SSF81301">
    <property type="entry name" value="Nucleotidyltransferase"/>
    <property type="match status" value="1"/>
</dbReference>
<dbReference type="PROSITE" id="PS51880">
    <property type="entry name" value="TGS"/>
    <property type="match status" value="1"/>
</dbReference>
<dbReference type="PANTHER" id="PTHR21262">
    <property type="entry name" value="GUANOSINE-3',5'-BIS DIPHOSPHATE 3'-PYROPHOSPHOHYDROLASE"/>
    <property type="match status" value="1"/>
</dbReference>
<dbReference type="Gene3D" id="1.10.3210.10">
    <property type="entry name" value="Hypothetical protein af1432"/>
    <property type="match status" value="1"/>
</dbReference>
<dbReference type="Pfam" id="PF19296">
    <property type="entry name" value="RelA_AH_RIS"/>
    <property type="match status" value="1"/>
</dbReference>
<evidence type="ECO:0000259" key="7">
    <source>
        <dbReference type="PROSITE" id="PS51671"/>
    </source>
</evidence>
<dbReference type="RefSeq" id="WP_090254656.1">
    <property type="nucleotide sequence ID" value="NZ_FOAA01000014.1"/>
</dbReference>
<dbReference type="InterPro" id="IPR033655">
    <property type="entry name" value="TGS_RelA/SpoT"/>
</dbReference>
<dbReference type="InterPro" id="IPR012675">
    <property type="entry name" value="Beta-grasp_dom_sf"/>
</dbReference>
<dbReference type="InterPro" id="IPR012676">
    <property type="entry name" value="TGS-like"/>
</dbReference>
<dbReference type="CDD" id="cd05399">
    <property type="entry name" value="NT_Rel-Spo_like"/>
    <property type="match status" value="1"/>
</dbReference>
<dbReference type="SUPFAM" id="SSF55021">
    <property type="entry name" value="ACT-like"/>
    <property type="match status" value="1"/>
</dbReference>
<dbReference type="Gene3D" id="3.10.20.30">
    <property type="match status" value="1"/>
</dbReference>
<reference evidence="10" key="1">
    <citation type="submission" date="2016-10" db="EMBL/GenBank/DDBJ databases">
        <authorList>
            <person name="Varghese N."/>
            <person name="Submissions S."/>
        </authorList>
    </citation>
    <scope>NUCLEOTIDE SEQUENCE [LARGE SCALE GENOMIC DNA]</scope>
    <source>
        <strain evidence="10">DSM 241</strain>
    </source>
</reference>
<evidence type="ECO:0000256" key="1">
    <source>
        <dbReference type="ARBA" id="ARBA00019852"/>
    </source>
</evidence>
<keyword evidence="9" id="KW-0418">Kinase</keyword>
<dbReference type="SUPFAM" id="SSF81271">
    <property type="entry name" value="TGS-like"/>
    <property type="match status" value="1"/>
</dbReference>
<dbReference type="InterPro" id="IPR045865">
    <property type="entry name" value="ACT-like_dom_sf"/>
</dbReference>
<keyword evidence="9" id="KW-0808">Transferase</keyword>
<dbReference type="Pfam" id="PF04607">
    <property type="entry name" value="RelA_SpoT"/>
    <property type="match status" value="1"/>
</dbReference>
<name>A0A1H7PL23_9GAMM</name>
<dbReference type="PROSITE" id="PS51671">
    <property type="entry name" value="ACT"/>
    <property type="match status" value="1"/>
</dbReference>
<feature type="domain" description="ACT" evidence="7">
    <location>
        <begin position="648"/>
        <end position="723"/>
    </location>
</feature>
<dbReference type="CDD" id="cd01668">
    <property type="entry name" value="TGS_RSH"/>
    <property type="match status" value="1"/>
</dbReference>
<dbReference type="Gene3D" id="3.30.70.260">
    <property type="match status" value="1"/>
</dbReference>
<dbReference type="NCBIfam" id="NF008124">
    <property type="entry name" value="PRK10872.1"/>
    <property type="match status" value="1"/>
</dbReference>
<feature type="domain" description="TGS" evidence="8">
    <location>
        <begin position="392"/>
        <end position="453"/>
    </location>
</feature>
<dbReference type="FunFam" id="3.10.20.30:FF:000002">
    <property type="entry name" value="GTP pyrophosphokinase (RelA/SpoT)"/>
    <property type="match status" value="1"/>
</dbReference>
<dbReference type="InterPro" id="IPR043519">
    <property type="entry name" value="NT_sf"/>
</dbReference>
<keyword evidence="10" id="KW-1185">Reference proteome</keyword>
<dbReference type="CDD" id="cd04876">
    <property type="entry name" value="ACT_RelA-SpoT"/>
    <property type="match status" value="1"/>
</dbReference>
<dbReference type="InterPro" id="IPR007685">
    <property type="entry name" value="RelA_SpoT"/>
</dbReference>
<dbReference type="NCBIfam" id="TIGR00691">
    <property type="entry name" value="spoT_relA"/>
    <property type="match status" value="1"/>
</dbReference>
<comment type="pathway">
    <text evidence="2">Purine metabolism.</text>
</comment>
<dbReference type="GO" id="GO:0005886">
    <property type="term" value="C:plasma membrane"/>
    <property type="evidence" value="ECO:0007669"/>
    <property type="project" value="TreeGrafter"/>
</dbReference>
<evidence type="ECO:0000256" key="2">
    <source>
        <dbReference type="ARBA" id="ARBA00025704"/>
    </source>
</evidence>
<dbReference type="Pfam" id="PF02824">
    <property type="entry name" value="TGS"/>
    <property type="match status" value="1"/>
</dbReference>
<accession>A0A1H7PL23</accession>
<dbReference type="SMART" id="SM00954">
    <property type="entry name" value="RelA_SpoT"/>
    <property type="match status" value="1"/>
</dbReference>
<comment type="similarity">
    <text evidence="6">Belongs to the relA/spoT family.</text>
</comment>
<evidence type="ECO:0000313" key="9">
    <source>
        <dbReference type="EMBL" id="SEL35757.1"/>
    </source>
</evidence>
<gene>
    <name evidence="9" type="ORF">SAMN05444515_11443</name>
</gene>
<dbReference type="PANTHER" id="PTHR21262:SF31">
    <property type="entry name" value="GTP PYROPHOSPHOKINASE"/>
    <property type="match status" value="1"/>
</dbReference>
<dbReference type="EMBL" id="FOAA01000014">
    <property type="protein sequence ID" value="SEL35757.1"/>
    <property type="molecule type" value="Genomic_DNA"/>
</dbReference>
<comment type="function">
    <text evidence="6">In eubacteria ppGpp (guanosine 3'-diphosphate 5'-diphosphate) is a mediator of the stringent response that coordinates a variety of cellular activities in response to changes in nutritional abundance.</text>
</comment>
<dbReference type="InterPro" id="IPR004095">
    <property type="entry name" value="TGS"/>
</dbReference>
<dbReference type="STRING" id="1396821.SAMN05444515_11443"/>
<evidence type="ECO:0000256" key="3">
    <source>
        <dbReference type="ARBA" id="ARBA00029754"/>
    </source>
</evidence>
<dbReference type="GO" id="GO:0042594">
    <property type="term" value="P:response to starvation"/>
    <property type="evidence" value="ECO:0007669"/>
    <property type="project" value="TreeGrafter"/>
</dbReference>
<evidence type="ECO:0000313" key="10">
    <source>
        <dbReference type="Proteomes" id="UP000199256"/>
    </source>
</evidence>
<evidence type="ECO:0000256" key="6">
    <source>
        <dbReference type="RuleBase" id="RU003847"/>
    </source>
</evidence>
<dbReference type="GO" id="GO:0008728">
    <property type="term" value="F:GTP diphosphokinase activity"/>
    <property type="evidence" value="ECO:0007669"/>
    <property type="project" value="TreeGrafter"/>
</dbReference>
<dbReference type="InterPro" id="IPR045600">
    <property type="entry name" value="RelA/SpoT_AH_RIS"/>
</dbReference>
<dbReference type="Gene3D" id="3.30.460.10">
    <property type="entry name" value="Beta Polymerase, domain 2"/>
    <property type="match status" value="1"/>
</dbReference>
<dbReference type="Pfam" id="PF13328">
    <property type="entry name" value="HD_4"/>
    <property type="match status" value="1"/>
</dbReference>
<evidence type="ECO:0000259" key="8">
    <source>
        <dbReference type="PROSITE" id="PS51880"/>
    </source>
</evidence>
<dbReference type="FunFam" id="3.30.460.10:FF:000001">
    <property type="entry name" value="GTP pyrophosphokinase RelA"/>
    <property type="match status" value="1"/>
</dbReference>
<dbReference type="Pfam" id="PF13291">
    <property type="entry name" value="ACT_4"/>
    <property type="match status" value="1"/>
</dbReference>
<sequence>MRHTQYDKTPLAQQPHEALLARFAPTDGVAPEARLGEAIAEALRDHQRVGSQPHCLDVAENLRVLGVDNDTLIAALLLDGDLDGSLQDKDIREHFGDTVACLVRNVQLLTTFKRSASQVESTPEQAERLRRMLLAMVDDVRAVLIKLAYRLQHLRLLAAEPDDLARAIARETLEIFAPLANRLGVAQLKWEMEDLSLRILEPKEYRRIAKLLEESRTEREHYIIDFTDHLREALQQEQVEADVRGRPKHIYSIWKKMQRKNLEFEDLYDLRAVRVIVDRLSTCYAVLGVVHSTWPHIPKEFDDYIANPKDNGYQSLHTAVLGPEGKVVEVQIRTQGMDEFAELGVAAHWRYKEGGREDQALSRAITSLRRLLENQDNDRELLDNFHYELFHDRVFVLTPNGDVIDLPKGATPLDFAYTIHTEVGHHCRGAKVNGRIVPLTYELRSGERVEVLTSQSGGPSRDWINPNMGFLRTARARAKARGWFRQQDHDKNLSEGRAVLEREAQRLGVNAPDMDELMRRFKQPGRDELLVAIGAGEITPAQLAGAMQVPIELTPEETLMGRRHRHPSATDKATDKGIRIRGVGNLLTQMAGCCRPVPGDRVIGYITRGKGVTIHRRDCVHILRMSEEERPRLVEVTWGEDTQAYPVKVTVEAFDRQGLLRDITQVLANERINVLSAATQTDPAENTVTMDLTLEITDTTQLSKVLDKIGAVANVFSVRRVSAG</sequence>
<dbReference type="GO" id="GO:0015949">
    <property type="term" value="P:nucleobase-containing small molecule interconversion"/>
    <property type="evidence" value="ECO:0007669"/>
    <property type="project" value="UniProtKB-ARBA"/>
</dbReference>
<dbReference type="GO" id="GO:0015969">
    <property type="term" value="P:guanosine tetraphosphate metabolic process"/>
    <property type="evidence" value="ECO:0007669"/>
    <property type="project" value="InterPro"/>
</dbReference>
<dbReference type="InterPro" id="IPR004811">
    <property type="entry name" value="RelA/Spo_fam"/>
</dbReference>